<protein>
    <submittedName>
        <fullName evidence="2">mRNA cap guanine-N7 methyltransferase</fullName>
    </submittedName>
</protein>
<accession>A0AC35U015</accession>
<proteinExistence type="predicted"/>
<name>A0AC35U015_9BILA</name>
<dbReference type="Proteomes" id="UP000095286">
    <property type="component" value="Unplaced"/>
</dbReference>
<evidence type="ECO:0000313" key="2">
    <source>
        <dbReference type="WBParaSite" id="RSKR_0000622600.1"/>
    </source>
</evidence>
<organism evidence="1 2">
    <name type="scientific">Rhabditophanes sp. KR3021</name>
    <dbReference type="NCBI Taxonomy" id="114890"/>
    <lineage>
        <taxon>Eukaryota</taxon>
        <taxon>Metazoa</taxon>
        <taxon>Ecdysozoa</taxon>
        <taxon>Nematoda</taxon>
        <taxon>Chromadorea</taxon>
        <taxon>Rhabditida</taxon>
        <taxon>Tylenchina</taxon>
        <taxon>Panagrolaimomorpha</taxon>
        <taxon>Strongyloidoidea</taxon>
        <taxon>Alloionematidae</taxon>
        <taxon>Rhabditophanes</taxon>
    </lineage>
</organism>
<dbReference type="WBParaSite" id="RSKR_0000622600.1">
    <property type="protein sequence ID" value="RSKR_0000622600.1"/>
    <property type="gene ID" value="RSKR_0000622600"/>
</dbReference>
<reference evidence="2" key="1">
    <citation type="submission" date="2016-11" db="UniProtKB">
        <authorList>
            <consortium name="WormBaseParasite"/>
        </authorList>
    </citation>
    <scope>IDENTIFICATION</scope>
    <source>
        <strain evidence="2">KR3021</strain>
    </source>
</reference>
<evidence type="ECO:0000313" key="1">
    <source>
        <dbReference type="Proteomes" id="UP000095286"/>
    </source>
</evidence>
<sequence length="358" mass="41596">MTEQNSVSVSKHYNSVKEVGIDIRKESVIYHLRNFNNFIKSSVIQEFVSKLKEESFEGKFLDLCCGKGGDLKKWKMAGAKSVVMTDIAEVSLTQCVQRYQETEGKNRNPRYPTFEISVIHADSSLVRLNDFIPEEKKPFDLASCQFALHYAFETEAKARQMIQNATENLKEGGYFVGTIPNANLILSLLRKEKKLFFENKVCKVTYLGEETNMKSEEENLKDLMETNIPLFGSKIDWRLDDVVNCPEYLVHIPLLTKLMEECGMELVYCKRFDDALTYYSEVSGESKHLMERIKVWEKYPCRSHEKQLHDDEEYEGAKAEYDKADNRRFFGTMGKCEWEIVSMYMVFAYRKKAGKTEN</sequence>